<evidence type="ECO:0000313" key="4">
    <source>
        <dbReference type="Proteomes" id="UP000321197"/>
    </source>
</evidence>
<proteinExistence type="predicted"/>
<accession>A0A511R2D7</accession>
<dbReference type="SMART" id="SM00267">
    <property type="entry name" value="GGDEF"/>
    <property type="match status" value="1"/>
</dbReference>
<dbReference type="AlphaFoldDB" id="A0A511R2D7"/>
<feature type="transmembrane region" description="Helical" evidence="1">
    <location>
        <begin position="62"/>
        <end position="79"/>
    </location>
</feature>
<evidence type="ECO:0000313" key="3">
    <source>
        <dbReference type="EMBL" id="GEM83788.1"/>
    </source>
</evidence>
<keyword evidence="1" id="KW-0812">Transmembrane</keyword>
<dbReference type="SUPFAM" id="SSF55073">
    <property type="entry name" value="Nucleotide cyclase"/>
    <property type="match status" value="1"/>
</dbReference>
<dbReference type="InterPro" id="IPR043128">
    <property type="entry name" value="Rev_trsase/Diguanyl_cyclase"/>
</dbReference>
<dbReference type="RefSeq" id="WP_119339701.1">
    <property type="nucleotide sequence ID" value="NZ_BJXL01000061.1"/>
</dbReference>
<keyword evidence="1" id="KW-0472">Membrane</keyword>
<dbReference type="Proteomes" id="UP000321197">
    <property type="component" value="Unassembled WGS sequence"/>
</dbReference>
<sequence>MSHSSESIWPWFYRLYWNTAFVGVALALLQLWRGQWALQVVSVVYLLATLAAFLLARRYPKTAPVLHLVAALGMLVWVGQQPWDAILPGWNQQMTLYVSATLATLGLTVLAMFGGLWAMVAGLVFLATLLPYPEVGLYWAVWPLWTLAGLVGLAVFKAIHKLEAAQQDLSRVILRDRQTGLSNRLALEADYERYQALASRSDQPLLFSCWLLGISGQNPRLLQELAQVMREAMRQGDGLYRVGDDQFCGLHIGLVSGHELTERLSKRLPQARVVWVVCNGLTQEEALAQAQDLLYRSPRQPARHISAMPKA</sequence>
<reference evidence="3 4" key="1">
    <citation type="submission" date="2019-07" db="EMBL/GenBank/DDBJ databases">
        <title>Whole genome shotgun sequence of Meiothermus hypogaeus NBRC 106114.</title>
        <authorList>
            <person name="Hosoyama A."/>
            <person name="Uohara A."/>
            <person name="Ohji S."/>
            <person name="Ichikawa N."/>
        </authorList>
    </citation>
    <scope>NUCLEOTIDE SEQUENCE [LARGE SCALE GENOMIC DNA]</scope>
    <source>
        <strain evidence="3 4">NBRC 106114</strain>
    </source>
</reference>
<evidence type="ECO:0000256" key="1">
    <source>
        <dbReference type="SAM" id="Phobius"/>
    </source>
</evidence>
<dbReference type="OrthoDB" id="23692at2"/>
<feature type="transmembrane region" description="Helical" evidence="1">
    <location>
        <begin position="36"/>
        <end position="56"/>
    </location>
</feature>
<gene>
    <name evidence="3" type="ORF">MHY01S_19540</name>
</gene>
<dbReference type="EMBL" id="BJXL01000061">
    <property type="protein sequence ID" value="GEM83788.1"/>
    <property type="molecule type" value="Genomic_DNA"/>
</dbReference>
<dbReference type="InterPro" id="IPR000160">
    <property type="entry name" value="GGDEF_dom"/>
</dbReference>
<feature type="transmembrane region" description="Helical" evidence="1">
    <location>
        <begin position="100"/>
        <end position="130"/>
    </location>
</feature>
<name>A0A511R2D7_9DEIN</name>
<organism evidence="3 4">
    <name type="scientific">Meiothermus hypogaeus NBRC 106114</name>
    <dbReference type="NCBI Taxonomy" id="1227553"/>
    <lineage>
        <taxon>Bacteria</taxon>
        <taxon>Thermotogati</taxon>
        <taxon>Deinococcota</taxon>
        <taxon>Deinococci</taxon>
        <taxon>Thermales</taxon>
        <taxon>Thermaceae</taxon>
        <taxon>Meiothermus</taxon>
    </lineage>
</organism>
<evidence type="ECO:0000259" key="2">
    <source>
        <dbReference type="SMART" id="SM00267"/>
    </source>
</evidence>
<dbReference type="Gene3D" id="3.30.70.270">
    <property type="match status" value="1"/>
</dbReference>
<feature type="transmembrane region" description="Helical" evidence="1">
    <location>
        <begin position="12"/>
        <end position="29"/>
    </location>
</feature>
<comment type="caution">
    <text evidence="3">The sequence shown here is derived from an EMBL/GenBank/DDBJ whole genome shotgun (WGS) entry which is preliminary data.</text>
</comment>
<feature type="domain" description="GGDEF" evidence="2">
    <location>
        <begin position="162"/>
        <end position="308"/>
    </location>
</feature>
<dbReference type="InterPro" id="IPR029787">
    <property type="entry name" value="Nucleotide_cyclase"/>
</dbReference>
<protein>
    <recommendedName>
        <fullName evidence="2">GGDEF domain-containing protein</fullName>
    </recommendedName>
</protein>
<keyword evidence="1" id="KW-1133">Transmembrane helix</keyword>